<accession>A0AA40FCY4</accession>
<gene>
    <name evidence="1" type="ORF">K0M31_018178</name>
</gene>
<feature type="non-terminal residue" evidence="1">
    <location>
        <position position="57"/>
    </location>
</feature>
<name>A0AA40FCY4_9HYME</name>
<proteinExistence type="predicted"/>
<reference evidence="1" key="1">
    <citation type="submission" date="2021-10" db="EMBL/GenBank/DDBJ databases">
        <title>Melipona bicolor Genome sequencing and assembly.</title>
        <authorList>
            <person name="Araujo N.S."/>
            <person name="Arias M.C."/>
        </authorList>
    </citation>
    <scope>NUCLEOTIDE SEQUENCE</scope>
    <source>
        <strain evidence="1">USP_2M_L1-L4_2017</strain>
        <tissue evidence="1">Whole body</tissue>
    </source>
</reference>
<evidence type="ECO:0000313" key="2">
    <source>
        <dbReference type="Proteomes" id="UP001177670"/>
    </source>
</evidence>
<protein>
    <submittedName>
        <fullName evidence="1">Uncharacterized protein</fullName>
    </submittedName>
</protein>
<dbReference type="EMBL" id="JAHYIQ010000065">
    <property type="protein sequence ID" value="KAK1116683.1"/>
    <property type="molecule type" value="Genomic_DNA"/>
</dbReference>
<dbReference type="Proteomes" id="UP001177670">
    <property type="component" value="Unassembled WGS sequence"/>
</dbReference>
<organism evidence="1 2">
    <name type="scientific">Melipona bicolor</name>
    <dbReference type="NCBI Taxonomy" id="60889"/>
    <lineage>
        <taxon>Eukaryota</taxon>
        <taxon>Metazoa</taxon>
        <taxon>Ecdysozoa</taxon>
        <taxon>Arthropoda</taxon>
        <taxon>Hexapoda</taxon>
        <taxon>Insecta</taxon>
        <taxon>Pterygota</taxon>
        <taxon>Neoptera</taxon>
        <taxon>Endopterygota</taxon>
        <taxon>Hymenoptera</taxon>
        <taxon>Apocrita</taxon>
        <taxon>Aculeata</taxon>
        <taxon>Apoidea</taxon>
        <taxon>Anthophila</taxon>
        <taxon>Apidae</taxon>
        <taxon>Melipona</taxon>
    </lineage>
</organism>
<comment type="caution">
    <text evidence="1">The sequence shown here is derived from an EMBL/GenBank/DDBJ whole genome shotgun (WGS) entry which is preliminary data.</text>
</comment>
<sequence>MRKNRPQTEGWVLRGIRRSRGKGSPWGVLSKWQFLEGNDDLRAWLGPAGVPEQKKPK</sequence>
<dbReference type="AlphaFoldDB" id="A0AA40FCY4"/>
<keyword evidence="2" id="KW-1185">Reference proteome</keyword>
<evidence type="ECO:0000313" key="1">
    <source>
        <dbReference type="EMBL" id="KAK1116683.1"/>
    </source>
</evidence>